<accession>A0ABY9D8A9</accession>
<gene>
    <name evidence="2" type="ORF">VitviT2T_021170</name>
</gene>
<dbReference type="PANTHER" id="PTHR31762">
    <property type="entry name" value="FAS-BINDING FACTOR-LIKE PROTEIN"/>
    <property type="match status" value="1"/>
</dbReference>
<dbReference type="PANTHER" id="PTHR31762:SF10">
    <property type="entry name" value="FAS-BINDING FACTOR-LIKE PROTEIN"/>
    <property type="match status" value="1"/>
</dbReference>
<evidence type="ECO:0000313" key="3">
    <source>
        <dbReference type="Proteomes" id="UP001227230"/>
    </source>
</evidence>
<name>A0ABY9D8A9_VITVI</name>
<protein>
    <recommendedName>
        <fullName evidence="4">Coiled-coil domain-containing protein SCD2</fullName>
    </recommendedName>
</protein>
<dbReference type="EMBL" id="CP126661">
    <property type="protein sequence ID" value="WKA03032.1"/>
    <property type="molecule type" value="Genomic_DNA"/>
</dbReference>
<evidence type="ECO:0008006" key="4">
    <source>
        <dbReference type="Google" id="ProtNLM"/>
    </source>
</evidence>
<evidence type="ECO:0000313" key="2">
    <source>
        <dbReference type="EMBL" id="WKA03032.1"/>
    </source>
</evidence>
<dbReference type="InterPro" id="IPR040321">
    <property type="entry name" value="SCD2-like"/>
</dbReference>
<feature type="compositionally biased region" description="Basic and acidic residues" evidence="1">
    <location>
        <begin position="57"/>
        <end position="68"/>
    </location>
</feature>
<organism evidence="2 3">
    <name type="scientific">Vitis vinifera</name>
    <name type="common">Grape</name>
    <dbReference type="NCBI Taxonomy" id="29760"/>
    <lineage>
        <taxon>Eukaryota</taxon>
        <taxon>Viridiplantae</taxon>
        <taxon>Streptophyta</taxon>
        <taxon>Embryophyta</taxon>
        <taxon>Tracheophyta</taxon>
        <taxon>Spermatophyta</taxon>
        <taxon>Magnoliopsida</taxon>
        <taxon>eudicotyledons</taxon>
        <taxon>Gunneridae</taxon>
        <taxon>Pentapetalae</taxon>
        <taxon>rosids</taxon>
        <taxon>Vitales</taxon>
        <taxon>Vitaceae</taxon>
        <taxon>Viteae</taxon>
        <taxon>Vitis</taxon>
    </lineage>
</organism>
<reference evidence="2 3" key="1">
    <citation type="journal article" date="2023" name="Hortic Res">
        <title>The complete reference genome for grapevine (Vitis vinifera L.) genetics and breeding.</title>
        <authorList>
            <person name="Shi X."/>
            <person name="Cao S."/>
            <person name="Wang X."/>
            <person name="Huang S."/>
            <person name="Wang Y."/>
            <person name="Liu Z."/>
            <person name="Liu W."/>
            <person name="Leng X."/>
            <person name="Peng Y."/>
            <person name="Wang N."/>
            <person name="Wang Y."/>
            <person name="Ma Z."/>
            <person name="Xu X."/>
            <person name="Zhang F."/>
            <person name="Xue H."/>
            <person name="Zhong H."/>
            <person name="Wang Y."/>
            <person name="Zhang K."/>
            <person name="Velt A."/>
            <person name="Avia K."/>
            <person name="Holtgrawe D."/>
            <person name="Grimplet J."/>
            <person name="Matus J.T."/>
            <person name="Ware D."/>
            <person name="Wu X."/>
            <person name="Wang H."/>
            <person name="Liu C."/>
            <person name="Fang Y."/>
            <person name="Rustenholz C."/>
            <person name="Cheng Z."/>
            <person name="Xiao H."/>
            <person name="Zhou Y."/>
        </authorList>
    </citation>
    <scope>NUCLEOTIDE SEQUENCE [LARGE SCALE GENOMIC DNA]</scope>
    <source>
        <strain evidence="3">cv. Pinot noir / PN40024</strain>
        <tissue evidence="2">Leaf</tissue>
    </source>
</reference>
<keyword evidence="3" id="KW-1185">Reference proteome</keyword>
<dbReference type="Proteomes" id="UP001227230">
    <property type="component" value="Chromosome 14"/>
</dbReference>
<feature type="region of interest" description="Disordered" evidence="1">
    <location>
        <begin position="47"/>
        <end position="72"/>
    </location>
</feature>
<sequence length="228" mass="26078">MQTSLFSGLYNFLPGIHAEVAGVKYEYWSSFAPLPVEVVLAAGQKAKEENSSSSSDAEEREKAPRDLNEPSGEGNIESMLLVEIGLRELASLKVEEAVVYALAHHRRSSSLKSDFAGDLKLSTEAHNLLESFELSQEESEDVLFKQAWLTYFWRRAKNLGVERDIADERLQFWINHTTRQPAFHDAVDVERGLVELRKLGIEHQLWEESRKWIGQDFTNPRQQIDPDY</sequence>
<proteinExistence type="predicted"/>
<evidence type="ECO:0000256" key="1">
    <source>
        <dbReference type="SAM" id="MobiDB-lite"/>
    </source>
</evidence>